<dbReference type="InterPro" id="IPR013783">
    <property type="entry name" value="Ig-like_fold"/>
</dbReference>
<evidence type="ECO:0000259" key="4">
    <source>
        <dbReference type="Pfam" id="PF17802"/>
    </source>
</evidence>
<name>A0A645BF57_9ZZZZ</name>
<organism evidence="5">
    <name type="scientific">bioreactor metagenome</name>
    <dbReference type="NCBI Taxonomy" id="1076179"/>
    <lineage>
        <taxon>unclassified sequences</taxon>
        <taxon>metagenomes</taxon>
        <taxon>ecological metagenomes</taxon>
    </lineage>
</organism>
<evidence type="ECO:0000256" key="3">
    <source>
        <dbReference type="ARBA" id="ARBA00022729"/>
    </source>
</evidence>
<evidence type="ECO:0000256" key="2">
    <source>
        <dbReference type="ARBA" id="ARBA00022525"/>
    </source>
</evidence>
<comment type="similarity">
    <text evidence="1">Belongs to the serine-aspartate repeat-containing protein (SDr) family.</text>
</comment>
<comment type="caution">
    <text evidence="5">The sequence shown here is derived from an EMBL/GenBank/DDBJ whole genome shotgun (WGS) entry which is preliminary data.</text>
</comment>
<dbReference type="InterPro" id="IPR041033">
    <property type="entry name" value="SpaA_PFL_dom_1"/>
</dbReference>
<dbReference type="EMBL" id="VSSQ01019705">
    <property type="protein sequence ID" value="MPM63967.1"/>
    <property type="molecule type" value="Genomic_DNA"/>
</dbReference>
<feature type="domain" description="SpaA-like prealbumin fold" evidence="4">
    <location>
        <begin position="90"/>
        <end position="174"/>
    </location>
</feature>
<dbReference type="AlphaFoldDB" id="A0A645BF57"/>
<gene>
    <name evidence="5" type="ORF">SDC9_110852</name>
</gene>
<feature type="domain" description="SpaA-like prealbumin fold" evidence="4">
    <location>
        <begin position="4"/>
        <end position="84"/>
    </location>
</feature>
<dbReference type="SUPFAM" id="SSF49478">
    <property type="entry name" value="Cna protein B-type domain"/>
    <property type="match status" value="2"/>
</dbReference>
<sequence length="457" mass="50258">MEGTNETPLAGVTFLVTDSSGAVVGPNNGVYVTDKNGRFVISGLTPGTTVTAKETKSVKGFVLDSTPQSILIKEGEVQRLTFWNKAFTGILIHKVDAVSGRGVPQVSFLVYDGQMNPIDQVTTDQSGYAYVEDLGVTGKLYLRELEAEGYIVDTALKTVYVRPGETTEVTWKNTPITGQIQIWKKSADDNPITGFPTGTPLQGATFEIYDKANRLVDTVKSNNRGLAVSAQLPLGRYTVKEVSSPAYYSVNTEAVTVYLEHSGQVVQIEVLNKSVYTNVSVRKSGYAEVVPGQSLRYQFAEIGNNSTVPLDSFYWRDTLPTDAVRLDKLITGTWSARLNYKVVFKTNLNGNYRTLADNLQTERNYTLDASAAALGLASNEYVTEVMFTFGRVPAGFRQLQTPYIYCNVLPGLTHECRFTNKTDVGGVWQGQWVMANDRWVTIVYGKGKAPTLPRTGY</sequence>
<dbReference type="Gene3D" id="2.60.40.10">
    <property type="entry name" value="Immunoglobulins"/>
    <property type="match status" value="3"/>
</dbReference>
<reference evidence="5" key="1">
    <citation type="submission" date="2019-08" db="EMBL/GenBank/DDBJ databases">
        <authorList>
            <person name="Kucharzyk K."/>
            <person name="Murdoch R.W."/>
            <person name="Higgins S."/>
            <person name="Loffler F."/>
        </authorList>
    </citation>
    <scope>NUCLEOTIDE SEQUENCE</scope>
</reference>
<accession>A0A645BF57</accession>
<keyword evidence="3" id="KW-0732">Signal</keyword>
<evidence type="ECO:0000313" key="5">
    <source>
        <dbReference type="EMBL" id="MPM63967.1"/>
    </source>
</evidence>
<dbReference type="PANTHER" id="PTHR36108">
    <property type="entry name" value="COLOSSIN-B-RELATED"/>
    <property type="match status" value="1"/>
</dbReference>
<protein>
    <recommendedName>
        <fullName evidence="4">SpaA-like prealbumin fold domain-containing protein</fullName>
    </recommendedName>
</protein>
<dbReference type="Pfam" id="PF17802">
    <property type="entry name" value="SpaA"/>
    <property type="match status" value="3"/>
</dbReference>
<evidence type="ECO:0000256" key="1">
    <source>
        <dbReference type="ARBA" id="ARBA00007257"/>
    </source>
</evidence>
<feature type="domain" description="SpaA-like prealbumin fold" evidence="4">
    <location>
        <begin position="197"/>
        <end position="273"/>
    </location>
</feature>
<proteinExistence type="inferred from homology"/>
<dbReference type="PANTHER" id="PTHR36108:SF13">
    <property type="entry name" value="COLOSSIN-B-RELATED"/>
    <property type="match status" value="1"/>
</dbReference>
<keyword evidence="2" id="KW-0964">Secreted</keyword>